<dbReference type="PANTHER" id="PTHR37017:SF11">
    <property type="entry name" value="ESTERASE_LIPASE_THIOESTERASE DOMAIN-CONTAINING PROTEIN"/>
    <property type="match status" value="1"/>
</dbReference>
<dbReference type="GO" id="GO:0016787">
    <property type="term" value="F:hydrolase activity"/>
    <property type="evidence" value="ECO:0007669"/>
    <property type="project" value="UniProtKB-KW"/>
</dbReference>
<dbReference type="EMBL" id="JACHXH010000039">
    <property type="protein sequence ID" value="MBB3138856.1"/>
    <property type="molecule type" value="Genomic_DNA"/>
</dbReference>
<reference evidence="4 5" key="1">
    <citation type="submission" date="2018-11" db="EMBL/GenBank/DDBJ databases">
        <authorList>
            <person name="Huo Y."/>
        </authorList>
    </citation>
    <scope>NUCLEOTIDE SEQUENCE [LARGE SCALE GENOMIC DNA]</scope>
    <source>
        <strain evidence="4 5">DSM 30132</strain>
    </source>
</reference>
<evidence type="ECO:0000313" key="4">
    <source>
        <dbReference type="EMBL" id="RSB60931.1"/>
    </source>
</evidence>
<dbReference type="Gene3D" id="3.40.50.1820">
    <property type="entry name" value="alpha/beta hydrolase"/>
    <property type="match status" value="1"/>
</dbReference>
<proteinExistence type="predicted"/>
<name>A0A3R9BEA2_9HYPH</name>
<dbReference type="InterPro" id="IPR029058">
    <property type="entry name" value="AB_hydrolase_fold"/>
</dbReference>
<dbReference type="Pfam" id="PF12697">
    <property type="entry name" value="Abhydrolase_6"/>
    <property type="match status" value="1"/>
</dbReference>
<evidence type="ECO:0000313" key="5">
    <source>
        <dbReference type="Proteomes" id="UP000277279"/>
    </source>
</evidence>
<dbReference type="InterPro" id="IPR052897">
    <property type="entry name" value="Sec-Metab_Biosynth_Hydrolase"/>
</dbReference>
<sequence>MMTILSTAALLLSSLALSTAAWSADGAAKTVVLVHGAFADGTSWQKVIPRLEKAGLKVIAVQNSLDSLENDVIATKRAIKNAEGPVVLVGHSWAGVVITEAGTDPKVKSLVYVAACAPDKGQSLEDVTSKYPQLESRKEYMKDDDGFLRISDQGIKKYFAADLDPESKAVVAATQGPFHVRCLSAKVSEAAWREKPTFMVVATKDQIIPPQLEKDQAKAANAKAIEIPSSHVAMLSHAEEVSDLIIQAAK</sequence>
<evidence type="ECO:0000256" key="1">
    <source>
        <dbReference type="SAM" id="SignalP"/>
    </source>
</evidence>
<dbReference type="InterPro" id="IPR000073">
    <property type="entry name" value="AB_hydrolase_1"/>
</dbReference>
<dbReference type="PANTHER" id="PTHR37017">
    <property type="entry name" value="AB HYDROLASE-1 DOMAIN-CONTAINING PROTEIN-RELATED"/>
    <property type="match status" value="1"/>
</dbReference>
<evidence type="ECO:0000313" key="3">
    <source>
        <dbReference type="EMBL" id="MBB3138856.1"/>
    </source>
</evidence>
<dbReference type="Proteomes" id="UP000277279">
    <property type="component" value="Unassembled WGS sequence"/>
</dbReference>
<reference evidence="3 6" key="2">
    <citation type="submission" date="2020-08" db="EMBL/GenBank/DDBJ databases">
        <title>Genomic Encyclopedia of Type Strains, Phase III (KMG-III): the genomes of soil and plant-associated and newly described type strains.</title>
        <authorList>
            <person name="Whitman W."/>
        </authorList>
    </citation>
    <scope>NUCLEOTIDE SEQUENCE [LARGE SCALE GENOMIC DNA]</scope>
    <source>
        <strain evidence="3 6">CECT 4113</strain>
    </source>
</reference>
<dbReference type="SUPFAM" id="SSF53474">
    <property type="entry name" value="alpha/beta-Hydrolases"/>
    <property type="match status" value="1"/>
</dbReference>
<dbReference type="Proteomes" id="UP000518315">
    <property type="component" value="Unassembled WGS sequence"/>
</dbReference>
<keyword evidence="1" id="KW-0732">Signal</keyword>
<organism evidence="4 5">
    <name type="scientific">Rhizobium pisi</name>
    <dbReference type="NCBI Taxonomy" id="574561"/>
    <lineage>
        <taxon>Bacteria</taxon>
        <taxon>Pseudomonadati</taxon>
        <taxon>Pseudomonadota</taxon>
        <taxon>Alphaproteobacteria</taxon>
        <taxon>Hyphomicrobiales</taxon>
        <taxon>Rhizobiaceae</taxon>
        <taxon>Rhizobium/Agrobacterium group</taxon>
        <taxon>Rhizobium</taxon>
    </lineage>
</organism>
<evidence type="ECO:0000313" key="6">
    <source>
        <dbReference type="Proteomes" id="UP000518315"/>
    </source>
</evidence>
<dbReference type="OrthoDB" id="9814966at2"/>
<keyword evidence="6" id="KW-1185">Reference proteome</keyword>
<evidence type="ECO:0000259" key="2">
    <source>
        <dbReference type="Pfam" id="PF12697"/>
    </source>
</evidence>
<comment type="caution">
    <text evidence="4">The sequence shown here is derived from an EMBL/GenBank/DDBJ whole genome shotgun (WGS) entry which is preliminary data.</text>
</comment>
<feature type="domain" description="AB hydrolase-1" evidence="2">
    <location>
        <begin position="31"/>
        <end position="243"/>
    </location>
</feature>
<gene>
    <name evidence="4" type="ORF">EFD55_31210</name>
    <name evidence="3" type="ORF">FHS26_006635</name>
</gene>
<dbReference type="RefSeq" id="WP_125850704.1">
    <property type="nucleotide sequence ID" value="NZ_JACHXH010000039.1"/>
</dbReference>
<accession>A0A3R9BEA2</accession>
<dbReference type="AlphaFoldDB" id="A0A3R9BEA2"/>
<protein>
    <submittedName>
        <fullName evidence="4">Alpha/beta hydrolase</fullName>
    </submittedName>
    <submittedName>
        <fullName evidence="3">Pimeloyl-ACP methyl ester carboxylesterase</fullName>
    </submittedName>
</protein>
<feature type="signal peptide" evidence="1">
    <location>
        <begin position="1"/>
        <end position="23"/>
    </location>
</feature>
<dbReference type="EMBL" id="RJJT01000036">
    <property type="protein sequence ID" value="RSB60931.1"/>
    <property type="molecule type" value="Genomic_DNA"/>
</dbReference>
<feature type="chain" id="PRO_5044600103" evidence="1">
    <location>
        <begin position="24"/>
        <end position="250"/>
    </location>
</feature>
<keyword evidence="4" id="KW-0378">Hydrolase</keyword>